<evidence type="ECO:0000313" key="4">
    <source>
        <dbReference type="Proteomes" id="UP000316852"/>
    </source>
</evidence>
<proteinExistence type="predicted"/>
<dbReference type="CDD" id="cd00063">
    <property type="entry name" value="FN3"/>
    <property type="match status" value="2"/>
</dbReference>
<dbReference type="Gene3D" id="2.60.40.4070">
    <property type="match status" value="1"/>
</dbReference>
<feature type="chain" id="PRO_5021785290" description="Fibronectin type-III domain-containing protein" evidence="1">
    <location>
        <begin position="19"/>
        <end position="309"/>
    </location>
</feature>
<dbReference type="Proteomes" id="UP000316852">
    <property type="component" value="Unassembled WGS sequence"/>
</dbReference>
<dbReference type="PROSITE" id="PS50853">
    <property type="entry name" value="FN3"/>
    <property type="match status" value="1"/>
</dbReference>
<feature type="signal peptide" evidence="1">
    <location>
        <begin position="1"/>
        <end position="18"/>
    </location>
</feature>
<keyword evidence="1" id="KW-0732">Signal</keyword>
<evidence type="ECO:0000256" key="1">
    <source>
        <dbReference type="SAM" id="SignalP"/>
    </source>
</evidence>
<dbReference type="SMART" id="SM00060">
    <property type="entry name" value="FN3"/>
    <property type="match status" value="2"/>
</dbReference>
<comment type="caution">
    <text evidence="3">The sequence shown here is derived from an EMBL/GenBank/DDBJ whole genome shotgun (WGS) entry which is preliminary data.</text>
</comment>
<dbReference type="InterPro" id="IPR013783">
    <property type="entry name" value="Ig-like_fold"/>
</dbReference>
<organism evidence="3 4">
    <name type="scientific">Eiseniibacteriota bacterium</name>
    <dbReference type="NCBI Taxonomy" id="2212470"/>
    <lineage>
        <taxon>Bacteria</taxon>
        <taxon>Candidatus Eiseniibacteriota</taxon>
    </lineage>
</organism>
<dbReference type="EMBL" id="VBOW01000051">
    <property type="protein sequence ID" value="TMQ57772.1"/>
    <property type="molecule type" value="Genomic_DNA"/>
</dbReference>
<reference evidence="3 4" key="1">
    <citation type="journal article" date="2019" name="Nat. Microbiol.">
        <title>Mediterranean grassland soil C-N compound turnover is dependent on rainfall and depth, and is mediated by genomically divergent microorganisms.</title>
        <authorList>
            <person name="Diamond S."/>
            <person name="Andeer P.F."/>
            <person name="Li Z."/>
            <person name="Crits-Christoph A."/>
            <person name="Burstein D."/>
            <person name="Anantharaman K."/>
            <person name="Lane K.R."/>
            <person name="Thomas B.C."/>
            <person name="Pan C."/>
            <person name="Northen T.R."/>
            <person name="Banfield J.F."/>
        </authorList>
    </citation>
    <scope>NUCLEOTIDE SEQUENCE [LARGE SCALE GENOMIC DNA]</scope>
    <source>
        <strain evidence="3">WS_6</strain>
    </source>
</reference>
<dbReference type="AlphaFoldDB" id="A0A538T2C1"/>
<name>A0A538T2C1_UNCEI</name>
<evidence type="ECO:0000259" key="2">
    <source>
        <dbReference type="PROSITE" id="PS50853"/>
    </source>
</evidence>
<dbReference type="Gene3D" id="2.60.40.10">
    <property type="entry name" value="Immunoglobulins"/>
    <property type="match status" value="2"/>
</dbReference>
<dbReference type="SUPFAM" id="SSF49265">
    <property type="entry name" value="Fibronectin type III"/>
    <property type="match status" value="1"/>
</dbReference>
<dbReference type="InterPro" id="IPR003961">
    <property type="entry name" value="FN3_dom"/>
</dbReference>
<gene>
    <name evidence="3" type="ORF">E6K76_09590</name>
</gene>
<dbReference type="InterPro" id="IPR036116">
    <property type="entry name" value="FN3_sf"/>
</dbReference>
<sequence>MVGAALLCAALAPSIAFADSVTLAWTAPGDDGRVGTASSYEMRYSENPTAGDTASWWASAASVGTMPAPLPAGTRESFIVTGLAPGKTFYFVIRAADEIPNVSGYSNIAVKQTTGTVTLATPANFAGSVSPGAALLTWDAVPSGGPELGYHLYRQVKGDPATTLLTTLPLAASSWNDSTVVGGTRYQFRLATYDNSAEGAPATLDITVPQKDSSERKQVVHGYPNPAHDKVTFRLTVDAASSGKPTRLTIYDLTGHKICRLMDDVLAPGDHDVNWHLTSDEGLKVAPGLYNVIVDGPSGRTVTRLAIVP</sequence>
<protein>
    <recommendedName>
        <fullName evidence="2">Fibronectin type-III domain-containing protein</fullName>
    </recommendedName>
</protein>
<accession>A0A538T2C1</accession>
<feature type="domain" description="Fibronectin type-III" evidence="2">
    <location>
        <begin position="118"/>
        <end position="213"/>
    </location>
</feature>
<evidence type="ECO:0000313" key="3">
    <source>
        <dbReference type="EMBL" id="TMQ57772.1"/>
    </source>
</evidence>